<accession>A0A2M3ZQ94</accession>
<reference evidence="1" key="1">
    <citation type="submission" date="2018-01" db="EMBL/GenBank/DDBJ databases">
        <title>An insight into the sialome of Amazonian anophelines.</title>
        <authorList>
            <person name="Ribeiro J.M."/>
            <person name="Scarpassa V."/>
            <person name="Calvo E."/>
        </authorList>
    </citation>
    <scope>NUCLEOTIDE SEQUENCE</scope>
    <source>
        <tissue evidence="1">Salivary glands</tissue>
    </source>
</reference>
<name>A0A2M3ZQ94_9DIPT</name>
<dbReference type="EMBL" id="GGFM01009960">
    <property type="protein sequence ID" value="MBW30711.1"/>
    <property type="molecule type" value="Transcribed_RNA"/>
</dbReference>
<evidence type="ECO:0000313" key="1">
    <source>
        <dbReference type="EMBL" id="MBW30711.1"/>
    </source>
</evidence>
<dbReference type="AlphaFoldDB" id="A0A2M3ZQ94"/>
<protein>
    <submittedName>
        <fullName evidence="1">Putative secreted peptide</fullName>
    </submittedName>
</protein>
<organism evidence="1">
    <name type="scientific">Anopheles braziliensis</name>
    <dbReference type="NCBI Taxonomy" id="58242"/>
    <lineage>
        <taxon>Eukaryota</taxon>
        <taxon>Metazoa</taxon>
        <taxon>Ecdysozoa</taxon>
        <taxon>Arthropoda</taxon>
        <taxon>Hexapoda</taxon>
        <taxon>Insecta</taxon>
        <taxon>Pterygota</taxon>
        <taxon>Neoptera</taxon>
        <taxon>Endopterygota</taxon>
        <taxon>Diptera</taxon>
        <taxon>Nematocera</taxon>
        <taxon>Culicoidea</taxon>
        <taxon>Culicidae</taxon>
        <taxon>Anophelinae</taxon>
        <taxon>Anopheles</taxon>
    </lineage>
</organism>
<sequence>MTLAAAAAAAAVAAAFGAVAASLLRSLLQMLGLPHRHRTHSCARLLRCWDQCLLCLWLESQRFACDLLTKR</sequence>
<proteinExistence type="predicted"/>